<feature type="region of interest" description="Disordered" evidence="1">
    <location>
        <begin position="235"/>
        <end position="263"/>
    </location>
</feature>
<organism evidence="2 3">
    <name type="scientific">Solanum commersonii</name>
    <name type="common">Commerson's wild potato</name>
    <name type="synonym">Commerson's nightshade</name>
    <dbReference type="NCBI Taxonomy" id="4109"/>
    <lineage>
        <taxon>Eukaryota</taxon>
        <taxon>Viridiplantae</taxon>
        <taxon>Streptophyta</taxon>
        <taxon>Embryophyta</taxon>
        <taxon>Tracheophyta</taxon>
        <taxon>Spermatophyta</taxon>
        <taxon>Magnoliopsida</taxon>
        <taxon>eudicotyledons</taxon>
        <taxon>Gunneridae</taxon>
        <taxon>Pentapetalae</taxon>
        <taxon>asterids</taxon>
        <taxon>lamiids</taxon>
        <taxon>Solanales</taxon>
        <taxon>Solanaceae</taxon>
        <taxon>Solanoideae</taxon>
        <taxon>Solaneae</taxon>
        <taxon>Solanum</taxon>
    </lineage>
</organism>
<sequence length="494" mass="56944">MSFEAKATVVNATADNEGVDNLGMNLVKNREDAVYTLVLTILEHFNGRFTNQYKTVRSLLNGLRCRHLGEFRWYKDTYMSRVMEIPENDIEHWKAKFIDGFPSLFVERVKKTLRNLQGAIPYNTFTYGKQLKIDKLRERSQLGDFYAQFGLPDSGEEGLDEDLGKNRNSKKLVVNLIDLQKIGLGENSLRSSATHVINFGHIAPNCKLEKMKSLELDEEVHDKIYSFLYTSGSESDYDSDFGSEEDIDLPESSDNNARSSKPIQKSKKNFEFEYSAPYSLFEVNTRLVREPVVMRDTSFDDLKGEIENLKNEIKSLKQNQMIFDHHITQIEAANNKGKNVVENNNLENNTFTKSVKLDPKQDIITAKGFSATYKDRDISYTFITDPLFRDINALINMKQKHIDSLQLEMFSKNIFDTLKSTKVQEKIKLISEQIAVDICVDHPSAFWNRIKHIVTLPYEDNLSEDDIPTKSRPCQMNAELVEHCKREIDNLLQR</sequence>
<dbReference type="PANTHER" id="PTHR33054">
    <property type="entry name" value="CCHC-TYPE DOMAIN-CONTAINING PROTEIN"/>
    <property type="match status" value="1"/>
</dbReference>
<evidence type="ECO:0000313" key="2">
    <source>
        <dbReference type="EMBL" id="KAG5606408.1"/>
    </source>
</evidence>
<evidence type="ECO:0000256" key="1">
    <source>
        <dbReference type="SAM" id="MobiDB-lite"/>
    </source>
</evidence>
<protein>
    <submittedName>
        <fullName evidence="2">Uncharacterized protein</fullName>
    </submittedName>
</protein>
<evidence type="ECO:0000313" key="3">
    <source>
        <dbReference type="Proteomes" id="UP000824120"/>
    </source>
</evidence>
<proteinExistence type="predicted"/>
<name>A0A9J5Z384_SOLCO</name>
<dbReference type="EMBL" id="JACXVP010000005">
    <property type="protein sequence ID" value="KAG5606408.1"/>
    <property type="molecule type" value="Genomic_DNA"/>
</dbReference>
<reference evidence="2 3" key="1">
    <citation type="submission" date="2020-09" db="EMBL/GenBank/DDBJ databases">
        <title>De no assembly of potato wild relative species, Solanum commersonii.</title>
        <authorList>
            <person name="Cho K."/>
        </authorList>
    </citation>
    <scope>NUCLEOTIDE SEQUENCE [LARGE SCALE GENOMIC DNA]</scope>
    <source>
        <strain evidence="2">LZ3.2</strain>
        <tissue evidence="2">Leaf</tissue>
    </source>
</reference>
<keyword evidence="3" id="KW-1185">Reference proteome</keyword>
<gene>
    <name evidence="2" type="ORF">H5410_027900</name>
</gene>
<accession>A0A9J5Z384</accession>
<comment type="caution">
    <text evidence="2">The sequence shown here is derived from an EMBL/GenBank/DDBJ whole genome shotgun (WGS) entry which is preliminary data.</text>
</comment>
<dbReference type="OrthoDB" id="1735266at2759"/>
<dbReference type="PANTHER" id="PTHR33054:SF12">
    <property type="entry name" value="ZINC KNUCKLE FAMILY PROTEIN"/>
    <property type="match status" value="1"/>
</dbReference>
<feature type="compositionally biased region" description="Polar residues" evidence="1">
    <location>
        <begin position="252"/>
        <end position="263"/>
    </location>
</feature>
<dbReference type="AlphaFoldDB" id="A0A9J5Z384"/>
<feature type="compositionally biased region" description="Acidic residues" evidence="1">
    <location>
        <begin position="235"/>
        <end position="251"/>
    </location>
</feature>
<dbReference type="Proteomes" id="UP000824120">
    <property type="component" value="Chromosome 5"/>
</dbReference>